<dbReference type="EMBL" id="CP001814">
    <property type="protein sequence ID" value="ACZ88938.1"/>
    <property type="molecule type" value="Genomic_DNA"/>
</dbReference>
<organism evidence="2 3">
    <name type="scientific">Streptosporangium roseum (strain ATCC 12428 / DSM 43021 / JCM 3005 / KCTC 9067 / NCIMB 10171 / NRRL 2505 / NI 9100)</name>
    <dbReference type="NCBI Taxonomy" id="479432"/>
    <lineage>
        <taxon>Bacteria</taxon>
        <taxon>Bacillati</taxon>
        <taxon>Actinomycetota</taxon>
        <taxon>Actinomycetes</taxon>
        <taxon>Streptosporangiales</taxon>
        <taxon>Streptosporangiaceae</taxon>
        <taxon>Streptosporangium</taxon>
    </lineage>
</organism>
<protein>
    <submittedName>
        <fullName evidence="2">Uncharacterized protein</fullName>
    </submittedName>
</protein>
<dbReference type="KEGG" id="sro:Sros_6209"/>
<keyword evidence="3" id="KW-1185">Reference proteome</keyword>
<feature type="region of interest" description="Disordered" evidence="1">
    <location>
        <begin position="25"/>
        <end position="48"/>
    </location>
</feature>
<evidence type="ECO:0000313" key="2">
    <source>
        <dbReference type="EMBL" id="ACZ88938.1"/>
    </source>
</evidence>
<name>D2AX10_STRRD</name>
<evidence type="ECO:0000256" key="1">
    <source>
        <dbReference type="SAM" id="MobiDB-lite"/>
    </source>
</evidence>
<reference evidence="2 3" key="1">
    <citation type="journal article" date="2010" name="Stand. Genomic Sci.">
        <title>Complete genome sequence of Streptosporangium roseum type strain (NI 9100).</title>
        <authorList>
            <person name="Nolan M."/>
            <person name="Sikorski J."/>
            <person name="Jando M."/>
            <person name="Lucas S."/>
            <person name="Lapidus A."/>
            <person name="Glavina Del Rio T."/>
            <person name="Chen F."/>
            <person name="Tice H."/>
            <person name="Pitluck S."/>
            <person name="Cheng J.F."/>
            <person name="Chertkov O."/>
            <person name="Sims D."/>
            <person name="Meincke L."/>
            <person name="Brettin T."/>
            <person name="Han C."/>
            <person name="Detter J.C."/>
            <person name="Bruce D."/>
            <person name="Goodwin L."/>
            <person name="Land M."/>
            <person name="Hauser L."/>
            <person name="Chang Y.J."/>
            <person name="Jeffries C.D."/>
            <person name="Ivanova N."/>
            <person name="Mavromatis K."/>
            <person name="Mikhailova N."/>
            <person name="Chen A."/>
            <person name="Palaniappan K."/>
            <person name="Chain P."/>
            <person name="Rohde M."/>
            <person name="Goker M."/>
            <person name="Bristow J."/>
            <person name="Eisen J.A."/>
            <person name="Markowitz V."/>
            <person name="Hugenholtz P."/>
            <person name="Kyrpides N.C."/>
            <person name="Klenk H.P."/>
        </authorList>
    </citation>
    <scope>NUCLEOTIDE SEQUENCE [LARGE SCALE GENOMIC DNA]</scope>
    <source>
        <strain evidence="3">ATCC 12428 / DSM 43021 / JCM 3005 / NI 9100</strain>
    </source>
</reference>
<evidence type="ECO:0000313" key="3">
    <source>
        <dbReference type="Proteomes" id="UP000002029"/>
    </source>
</evidence>
<gene>
    <name evidence="2" type="ordered locus">Sros_6209</name>
</gene>
<proteinExistence type="predicted"/>
<dbReference type="HOGENOM" id="CLU_3158455_0_0_11"/>
<sequence length="48" mass="5104">MPVTSPLFIRWRARGKAARMKEMDFSHPDLARPGSTGAIGVHAGGPTA</sequence>
<accession>D2AX10</accession>
<dbReference type="AlphaFoldDB" id="D2AX10"/>
<dbReference type="Proteomes" id="UP000002029">
    <property type="component" value="Chromosome"/>
</dbReference>